<gene>
    <name evidence="2" type="ORF">GU926_00015</name>
</gene>
<keyword evidence="2" id="KW-0808">Transferase</keyword>
<name>A0A6P1NWB0_9BACT</name>
<dbReference type="InterPro" id="IPR016181">
    <property type="entry name" value="Acyl_CoA_acyltransferase"/>
</dbReference>
<dbReference type="EMBL" id="CP047897">
    <property type="protein sequence ID" value="QHL85911.1"/>
    <property type="molecule type" value="Genomic_DNA"/>
</dbReference>
<dbReference type="PANTHER" id="PTHR31435">
    <property type="entry name" value="PROTEIN NATD1"/>
    <property type="match status" value="1"/>
</dbReference>
<evidence type="ECO:0000313" key="3">
    <source>
        <dbReference type="Proteomes" id="UP000464214"/>
    </source>
</evidence>
<dbReference type="CDD" id="cd04301">
    <property type="entry name" value="NAT_SF"/>
    <property type="match status" value="1"/>
</dbReference>
<dbReference type="InterPro" id="IPR031165">
    <property type="entry name" value="GNAT_YJDJ"/>
</dbReference>
<reference evidence="2 3" key="1">
    <citation type="submission" date="2020-01" db="EMBL/GenBank/DDBJ databases">
        <authorList>
            <person name="Kim M."/>
        </authorList>
    </citation>
    <scope>NUCLEOTIDE SEQUENCE [LARGE SCALE GENOMIC DNA]</scope>
    <source>
        <strain evidence="2 3">BT10</strain>
    </source>
</reference>
<evidence type="ECO:0000259" key="1">
    <source>
        <dbReference type="PROSITE" id="PS51729"/>
    </source>
</evidence>
<feature type="domain" description="N-acetyltransferase" evidence="1">
    <location>
        <begin position="6"/>
        <end position="92"/>
    </location>
</feature>
<sequence length="93" mass="10887">MKLDIVHDQEDFRFYAPLGDEEAEMTYTYPEEKVLDLDYTFIPEAYRNQGLADQLVKAGLDFVQAQGYQFIPSCPVVEAYVQRHPEYQSLMKE</sequence>
<keyword evidence="3" id="KW-1185">Reference proteome</keyword>
<dbReference type="KEGG" id="nib:GU926_00015"/>
<organism evidence="2 3">
    <name type="scientific">Nibribacter ruber</name>
    <dbReference type="NCBI Taxonomy" id="2698458"/>
    <lineage>
        <taxon>Bacteria</taxon>
        <taxon>Pseudomonadati</taxon>
        <taxon>Bacteroidota</taxon>
        <taxon>Cytophagia</taxon>
        <taxon>Cytophagales</taxon>
        <taxon>Hymenobacteraceae</taxon>
        <taxon>Nibribacter</taxon>
    </lineage>
</organism>
<evidence type="ECO:0000313" key="2">
    <source>
        <dbReference type="EMBL" id="QHL85911.1"/>
    </source>
</evidence>
<dbReference type="InterPro" id="IPR045057">
    <property type="entry name" value="Gcn5-rel_NAT"/>
</dbReference>
<protein>
    <submittedName>
        <fullName evidence="2">N-acetyltransferase</fullName>
    </submittedName>
</protein>
<dbReference type="Proteomes" id="UP000464214">
    <property type="component" value="Chromosome"/>
</dbReference>
<dbReference type="Gene3D" id="3.40.630.30">
    <property type="match status" value="1"/>
</dbReference>
<dbReference type="Pfam" id="PF14542">
    <property type="entry name" value="Acetyltransf_CG"/>
    <property type="match status" value="1"/>
</dbReference>
<dbReference type="AlphaFoldDB" id="A0A6P1NWB0"/>
<dbReference type="RefSeq" id="WP_160687799.1">
    <property type="nucleotide sequence ID" value="NZ_CP047897.1"/>
</dbReference>
<dbReference type="SUPFAM" id="SSF55729">
    <property type="entry name" value="Acyl-CoA N-acyltransferases (Nat)"/>
    <property type="match status" value="1"/>
</dbReference>
<accession>A0A6P1NWB0</accession>
<dbReference type="PROSITE" id="PS51729">
    <property type="entry name" value="GNAT_YJDJ"/>
    <property type="match status" value="1"/>
</dbReference>
<proteinExistence type="predicted"/>
<dbReference type="PANTHER" id="PTHR31435:SF9">
    <property type="entry name" value="PROTEIN NATD1"/>
    <property type="match status" value="1"/>
</dbReference>
<dbReference type="GO" id="GO:0016740">
    <property type="term" value="F:transferase activity"/>
    <property type="evidence" value="ECO:0007669"/>
    <property type="project" value="UniProtKB-KW"/>
</dbReference>